<reference evidence="1" key="1">
    <citation type="journal article" date="2015" name="Nature">
        <title>Complex archaea that bridge the gap between prokaryotes and eukaryotes.</title>
        <authorList>
            <person name="Spang A."/>
            <person name="Saw J.H."/>
            <person name="Jorgensen S.L."/>
            <person name="Zaremba-Niedzwiedzka K."/>
            <person name="Martijn J."/>
            <person name="Lind A.E."/>
            <person name="van Eijk R."/>
            <person name="Schleper C."/>
            <person name="Guy L."/>
            <person name="Ettema T.J."/>
        </authorList>
    </citation>
    <scope>NUCLEOTIDE SEQUENCE</scope>
</reference>
<protein>
    <submittedName>
        <fullName evidence="1">Uncharacterized protein</fullName>
    </submittedName>
</protein>
<sequence>EYTIPLYSRHYDSVNGVQFRFSATNDDAPFKLELDGLFIDKTSITDKETTGIENYSIIIDYKTDILRYISEESNGVPRAALSYLQQVAAEGSWTKDNASLIINAGVDIDHVEVFDFCRLIIKERNFQKSVKAYSKIKKIPIEIIRMAVCGFFVGCLKRANNLKDAQQFSEIIDLTSKPYFNNPKPEHILMNSLFKITQILRRTS</sequence>
<comment type="caution">
    <text evidence="1">The sequence shown here is derived from an EMBL/GenBank/DDBJ whole genome shotgun (WGS) entry which is preliminary data.</text>
</comment>
<feature type="non-terminal residue" evidence="1">
    <location>
        <position position="1"/>
    </location>
</feature>
<dbReference type="EMBL" id="LAZR01040510">
    <property type="protein sequence ID" value="KKL14304.1"/>
    <property type="molecule type" value="Genomic_DNA"/>
</dbReference>
<organism evidence="1">
    <name type="scientific">marine sediment metagenome</name>
    <dbReference type="NCBI Taxonomy" id="412755"/>
    <lineage>
        <taxon>unclassified sequences</taxon>
        <taxon>metagenomes</taxon>
        <taxon>ecological metagenomes</taxon>
    </lineage>
</organism>
<gene>
    <name evidence="1" type="ORF">LCGC14_2517050</name>
</gene>
<evidence type="ECO:0000313" key="1">
    <source>
        <dbReference type="EMBL" id="KKL14304.1"/>
    </source>
</evidence>
<accession>A0A0F9AXG6</accession>
<proteinExistence type="predicted"/>
<dbReference type="AlphaFoldDB" id="A0A0F9AXG6"/>
<name>A0A0F9AXG6_9ZZZZ</name>